<keyword evidence="7" id="KW-1185">Reference proteome</keyword>
<dbReference type="Pfam" id="PF01625">
    <property type="entry name" value="PMSR"/>
    <property type="match status" value="1"/>
</dbReference>
<dbReference type="PANTHER" id="PTHR43774">
    <property type="entry name" value="PEPTIDE METHIONINE SULFOXIDE REDUCTASE"/>
    <property type="match status" value="1"/>
</dbReference>
<sequence>MTQTATFAGGCFWCIASAFDGTKGVENIVSGYMGGHVDNPTYAHVCTGTTGHAEVVRISYDPDLISYDALLAVFFRQIDPTDDGGSFMDRGSQYRSAVFYHTQEQQQQALAMIQKINDAKIFDSPVVTEVVEASQFFPAETYHQDYHKKNPVHYKYYRIGSGRQGFITKAWDAKSDKIFES</sequence>
<gene>
    <name evidence="4 6" type="primary">msrA</name>
    <name evidence="6" type="ORF">HXW94_12855</name>
</gene>
<comment type="catalytic activity">
    <reaction evidence="2 4">
        <text>L-methionyl-[protein] + [thioredoxin]-disulfide + H2O = L-methionyl-(S)-S-oxide-[protein] + [thioredoxin]-dithiol</text>
        <dbReference type="Rhea" id="RHEA:14217"/>
        <dbReference type="Rhea" id="RHEA-COMP:10698"/>
        <dbReference type="Rhea" id="RHEA-COMP:10700"/>
        <dbReference type="Rhea" id="RHEA-COMP:12313"/>
        <dbReference type="Rhea" id="RHEA-COMP:12315"/>
        <dbReference type="ChEBI" id="CHEBI:15377"/>
        <dbReference type="ChEBI" id="CHEBI:16044"/>
        <dbReference type="ChEBI" id="CHEBI:29950"/>
        <dbReference type="ChEBI" id="CHEBI:44120"/>
        <dbReference type="ChEBI" id="CHEBI:50058"/>
        <dbReference type="EC" id="1.8.4.11"/>
    </reaction>
</comment>
<comment type="function">
    <text evidence="4">Has an important function as a repair enzyme for proteins that have been inactivated by oxidation. Catalyzes the reversible oxidation-reduction of methionine sulfoxide in proteins to methionine.</text>
</comment>
<dbReference type="EMBL" id="JACADJ010000049">
    <property type="protein sequence ID" value="NWH05865.1"/>
    <property type="molecule type" value="Genomic_DNA"/>
</dbReference>
<dbReference type="SUPFAM" id="SSF55068">
    <property type="entry name" value="Peptide methionine sulfoxide reductase"/>
    <property type="match status" value="1"/>
</dbReference>
<protein>
    <recommendedName>
        <fullName evidence="4">Peptide methionine sulfoxide reductase MsrA</fullName>
        <shortName evidence="4">Protein-methionine-S-oxide reductase</shortName>
        <ecNumber evidence="4">1.8.4.11</ecNumber>
    </recommendedName>
    <alternativeName>
        <fullName evidence="4">Peptide-methionine (S)-S-oxide reductase</fullName>
        <shortName evidence="4">Peptide Met(O) reductase</shortName>
    </alternativeName>
</protein>
<dbReference type="HAMAP" id="MF_01401">
    <property type="entry name" value="MsrA"/>
    <property type="match status" value="1"/>
</dbReference>
<evidence type="ECO:0000313" key="7">
    <source>
        <dbReference type="Proteomes" id="UP000553343"/>
    </source>
</evidence>
<evidence type="ECO:0000256" key="3">
    <source>
        <dbReference type="ARBA" id="ARBA00048782"/>
    </source>
</evidence>
<dbReference type="Gene3D" id="3.30.1060.10">
    <property type="entry name" value="Peptide methionine sulphoxide reductase MsrA"/>
    <property type="match status" value="1"/>
</dbReference>
<comment type="caution">
    <text evidence="6">The sequence shown here is derived from an EMBL/GenBank/DDBJ whole genome shotgun (WGS) entry which is preliminary data.</text>
</comment>
<feature type="active site" evidence="4">
    <location>
        <position position="11"/>
    </location>
</feature>
<name>A0A850T9D4_9BACT</name>
<dbReference type="NCBIfam" id="TIGR00401">
    <property type="entry name" value="msrA"/>
    <property type="match status" value="1"/>
</dbReference>
<evidence type="ECO:0000256" key="1">
    <source>
        <dbReference type="ARBA" id="ARBA00023002"/>
    </source>
</evidence>
<feature type="domain" description="Peptide methionine sulphoxide reductase MsrA" evidence="5">
    <location>
        <begin position="4"/>
        <end position="155"/>
    </location>
</feature>
<accession>A0A850T9D4</accession>
<evidence type="ECO:0000256" key="4">
    <source>
        <dbReference type="HAMAP-Rule" id="MF_01401"/>
    </source>
</evidence>
<evidence type="ECO:0000259" key="5">
    <source>
        <dbReference type="Pfam" id="PF01625"/>
    </source>
</evidence>
<dbReference type="RefSeq" id="WP_178367319.1">
    <property type="nucleotide sequence ID" value="NZ_JACADJ010000049.1"/>
</dbReference>
<proteinExistence type="inferred from homology"/>
<comment type="similarity">
    <text evidence="4">Belongs to the MsrA Met sulfoxide reductase family.</text>
</comment>
<keyword evidence="1 4" id="KW-0560">Oxidoreductase</keyword>
<evidence type="ECO:0000313" key="6">
    <source>
        <dbReference type="EMBL" id="NWH05865.1"/>
    </source>
</evidence>
<dbReference type="GO" id="GO:0008113">
    <property type="term" value="F:peptide-methionine (S)-S-oxide reductase activity"/>
    <property type="evidence" value="ECO:0007669"/>
    <property type="project" value="UniProtKB-UniRule"/>
</dbReference>
<dbReference type="EC" id="1.8.4.11" evidence="4"/>
<dbReference type="Proteomes" id="UP000553343">
    <property type="component" value="Unassembled WGS sequence"/>
</dbReference>
<dbReference type="InterPro" id="IPR002569">
    <property type="entry name" value="Met_Sox_Rdtase_MsrA_dom"/>
</dbReference>
<reference evidence="6 7" key="1">
    <citation type="submission" date="2020-06" db="EMBL/GenBank/DDBJ databases">
        <title>High-quality draft genome of sulfate reducer Desulfobacter latus type strain AcrS2 isolated from marine sediment.</title>
        <authorList>
            <person name="Hoppe M."/>
            <person name="Larsen C.K."/>
            <person name="Marshall I.P.G."/>
            <person name="Schramm A."/>
            <person name="Marietou A.G."/>
        </authorList>
    </citation>
    <scope>NUCLEOTIDE SEQUENCE [LARGE SCALE GENOMIC DNA]</scope>
    <source>
        <strain evidence="6 7">AcRS2</strain>
    </source>
</reference>
<dbReference type="PANTHER" id="PTHR43774:SF1">
    <property type="entry name" value="PEPTIDE METHIONINE SULFOXIDE REDUCTASE MSRA 2"/>
    <property type="match status" value="1"/>
</dbReference>
<organism evidence="6 7">
    <name type="scientific">Desulfobacter latus</name>
    <dbReference type="NCBI Taxonomy" id="2292"/>
    <lineage>
        <taxon>Bacteria</taxon>
        <taxon>Pseudomonadati</taxon>
        <taxon>Thermodesulfobacteriota</taxon>
        <taxon>Desulfobacteria</taxon>
        <taxon>Desulfobacterales</taxon>
        <taxon>Desulfobacteraceae</taxon>
        <taxon>Desulfobacter</taxon>
    </lineage>
</organism>
<evidence type="ECO:0000256" key="2">
    <source>
        <dbReference type="ARBA" id="ARBA00047806"/>
    </source>
</evidence>
<dbReference type="AlphaFoldDB" id="A0A850T9D4"/>
<dbReference type="InterPro" id="IPR036509">
    <property type="entry name" value="Met_Sox_Rdtase_MsrA_sf"/>
</dbReference>
<comment type="catalytic activity">
    <reaction evidence="3 4">
        <text>[thioredoxin]-disulfide + L-methionine + H2O = L-methionine (S)-S-oxide + [thioredoxin]-dithiol</text>
        <dbReference type="Rhea" id="RHEA:19993"/>
        <dbReference type="Rhea" id="RHEA-COMP:10698"/>
        <dbReference type="Rhea" id="RHEA-COMP:10700"/>
        <dbReference type="ChEBI" id="CHEBI:15377"/>
        <dbReference type="ChEBI" id="CHEBI:29950"/>
        <dbReference type="ChEBI" id="CHEBI:50058"/>
        <dbReference type="ChEBI" id="CHEBI:57844"/>
        <dbReference type="ChEBI" id="CHEBI:58772"/>
        <dbReference type="EC" id="1.8.4.11"/>
    </reaction>
</comment>